<comment type="caution">
    <text evidence="4">The sequence shown here is derived from an EMBL/GenBank/DDBJ whole genome shotgun (WGS) entry which is preliminary data.</text>
</comment>
<keyword evidence="3" id="KW-0812">Transmembrane</keyword>
<protein>
    <submittedName>
        <fullName evidence="4">CDP-alcohol phosphatidyltransferase family protein</fullName>
    </submittedName>
</protein>
<organism evidence="4 5">
    <name type="scientific">Cellulomonas alba</name>
    <dbReference type="NCBI Taxonomy" id="3053467"/>
    <lineage>
        <taxon>Bacteria</taxon>
        <taxon>Bacillati</taxon>
        <taxon>Actinomycetota</taxon>
        <taxon>Actinomycetes</taxon>
        <taxon>Micrococcales</taxon>
        <taxon>Cellulomonadaceae</taxon>
        <taxon>Cellulomonas</taxon>
    </lineage>
</organism>
<dbReference type="Proteomes" id="UP001529338">
    <property type="component" value="Unassembled WGS sequence"/>
</dbReference>
<gene>
    <name evidence="4" type="ORF">QRT04_15140</name>
</gene>
<dbReference type="Pfam" id="PF01066">
    <property type="entry name" value="CDP-OH_P_transf"/>
    <property type="match status" value="1"/>
</dbReference>
<dbReference type="EMBL" id="JAUCGQ010000003">
    <property type="protein sequence ID" value="MDM7856271.1"/>
    <property type="molecule type" value="Genomic_DNA"/>
</dbReference>
<dbReference type="InterPro" id="IPR000462">
    <property type="entry name" value="CDP-OH_P_trans"/>
</dbReference>
<feature type="transmembrane region" description="Helical" evidence="3">
    <location>
        <begin position="63"/>
        <end position="83"/>
    </location>
</feature>
<feature type="transmembrane region" description="Helical" evidence="3">
    <location>
        <begin position="89"/>
        <end position="109"/>
    </location>
</feature>
<evidence type="ECO:0000256" key="1">
    <source>
        <dbReference type="ARBA" id="ARBA00022679"/>
    </source>
</evidence>
<feature type="transmembrane region" description="Helical" evidence="3">
    <location>
        <begin position="179"/>
        <end position="212"/>
    </location>
</feature>
<feature type="transmembrane region" description="Helical" evidence="3">
    <location>
        <begin position="7"/>
        <end position="24"/>
    </location>
</feature>
<dbReference type="Gene3D" id="1.20.120.1760">
    <property type="match status" value="1"/>
</dbReference>
<dbReference type="PROSITE" id="PS00379">
    <property type="entry name" value="CDP_ALCOHOL_P_TRANSF"/>
    <property type="match status" value="1"/>
</dbReference>
<keyword evidence="3" id="KW-0472">Membrane</keyword>
<proteinExistence type="inferred from homology"/>
<evidence type="ECO:0000313" key="4">
    <source>
        <dbReference type="EMBL" id="MDM7856271.1"/>
    </source>
</evidence>
<keyword evidence="5" id="KW-1185">Reference proteome</keyword>
<comment type="similarity">
    <text evidence="2">Belongs to the CDP-alcohol phosphatidyltransferase class-I family.</text>
</comment>
<name>A0ABT7SJA5_9CELL</name>
<evidence type="ECO:0000313" key="5">
    <source>
        <dbReference type="Proteomes" id="UP001529338"/>
    </source>
</evidence>
<feature type="transmembrane region" description="Helical" evidence="3">
    <location>
        <begin position="30"/>
        <end position="51"/>
    </location>
</feature>
<reference evidence="4 5" key="1">
    <citation type="submission" date="2023-06" db="EMBL/GenBank/DDBJ databases">
        <title>Cellulomonas sp. MW4 Whole genome sequence.</title>
        <authorList>
            <person name="Park S."/>
        </authorList>
    </citation>
    <scope>NUCLEOTIDE SEQUENCE [LARGE SCALE GENOMIC DNA]</scope>
    <source>
        <strain evidence="4 5">MW4</strain>
    </source>
</reference>
<dbReference type="InterPro" id="IPR043130">
    <property type="entry name" value="CDP-OH_PTrfase_TM_dom"/>
</dbReference>
<sequence length="248" mass="25476">MRTGRGGPAVAPVAVAVVLASLALTAGLSLLGWVVGLACAAAVAVVEARGLARYARARGPADLVTLLRAVLTCGVAALAADAFVAAPAVGALVGLTVPALALDAVDGWVARRTRTASRFGAWFDGEVDAFLILVLSVDVARTARPWVLAMGAARYAFLLAGRVFPWLRAPLPPRYWRKVVTAAVGIALATAAVGVLPGAVTTFALVLALALLAESFGRDALWLWRRRGVVAGTPSVALARTEPGRAAR</sequence>
<accession>A0ABT7SJA5</accession>
<evidence type="ECO:0000256" key="3">
    <source>
        <dbReference type="SAM" id="Phobius"/>
    </source>
</evidence>
<evidence type="ECO:0000256" key="2">
    <source>
        <dbReference type="RuleBase" id="RU003750"/>
    </source>
</evidence>
<dbReference type="RefSeq" id="WP_289456402.1">
    <property type="nucleotide sequence ID" value="NZ_JAUCGQ010000003.1"/>
</dbReference>
<keyword evidence="3" id="KW-1133">Transmembrane helix</keyword>
<dbReference type="InterPro" id="IPR048254">
    <property type="entry name" value="CDP_ALCOHOL_P_TRANSF_CS"/>
</dbReference>
<keyword evidence="1 2" id="KW-0808">Transferase</keyword>